<dbReference type="Pfam" id="PF07973">
    <property type="entry name" value="tRNA_SAD"/>
    <property type="match status" value="1"/>
</dbReference>
<dbReference type="InterPro" id="IPR018163">
    <property type="entry name" value="Thr/Ala-tRNA-synth_IIc_edit"/>
</dbReference>
<comment type="similarity">
    <text evidence="3">Belongs to the class-II aminoacyl-tRNA synthetase family. Alax-L subfamily.</text>
</comment>
<evidence type="ECO:0000259" key="6">
    <source>
        <dbReference type="PROSITE" id="PS50860"/>
    </source>
</evidence>
<dbReference type="GO" id="GO:0005524">
    <property type="term" value="F:ATP binding"/>
    <property type="evidence" value="ECO:0007669"/>
    <property type="project" value="InterPro"/>
</dbReference>
<dbReference type="GO" id="GO:0002196">
    <property type="term" value="F:Ser-tRNA(Ala) deacylase activity"/>
    <property type="evidence" value="ECO:0007669"/>
    <property type="project" value="TreeGrafter"/>
</dbReference>
<evidence type="ECO:0000256" key="2">
    <source>
        <dbReference type="ARBA" id="ARBA00004496"/>
    </source>
</evidence>
<dbReference type="Gene3D" id="2.40.30.130">
    <property type="match status" value="1"/>
</dbReference>
<comment type="caution">
    <text evidence="7">The sequence shown here is derived from an EMBL/GenBank/DDBJ whole genome shotgun (WGS) entry which is preliminary data.</text>
</comment>
<accession>A0A9W8G5Q2</accession>
<dbReference type="InterPro" id="IPR051335">
    <property type="entry name" value="Alanyl-tRNA_Editing_Enzymes"/>
</dbReference>
<sequence>MISTTTENIRPVGLLACQLQPFLKRLETRVVACSESPNDNGLYEIELEDTIIFPEGGGQPSDTGSISGIEVKISRRQGLRAIHHAAAPIEAGSVVYVEVDFKRRLDHMQQHSGQHLLSAVLARECGLRTVSWSLGSDVSHVELDTAKDYVLQQHLLNEIESKCNALIFQSLPMTVRVYEQSAETCPSSIPVDYVGGVVRCVEIGKAGEKLDQNTCCGTHVTNTSQLQILKLAGTDRVRGGNTRLFFYVGDRICKYAHGSLQRDKRLAELLSCPPEIQCEAVERAIRQSKLQAKSLKSLRRLLVPLVAKELHQRLSTVTSNEQTQSVLYHCEDGDGAFAIGVANELVKLMEGPSIIKWAAVIAAGTKTEGGQLVITGGSSDTIKNTLSRIAPVLGEHKGGFSRGMWQGKASSFLNLENFSLD</sequence>
<evidence type="ECO:0000256" key="5">
    <source>
        <dbReference type="ARBA" id="ARBA00022833"/>
    </source>
</evidence>
<dbReference type="InterPro" id="IPR009000">
    <property type="entry name" value="Transl_B-barrel_sf"/>
</dbReference>
<keyword evidence="4" id="KW-0479">Metal-binding</keyword>
<dbReference type="Proteomes" id="UP001151518">
    <property type="component" value="Unassembled WGS sequence"/>
</dbReference>
<evidence type="ECO:0000256" key="4">
    <source>
        <dbReference type="ARBA" id="ARBA00022723"/>
    </source>
</evidence>
<proteinExistence type="inferred from homology"/>
<comment type="cofactor">
    <cofactor evidence="1">
        <name>Zn(2+)</name>
        <dbReference type="ChEBI" id="CHEBI:29105"/>
    </cofactor>
</comment>
<dbReference type="GO" id="GO:0006419">
    <property type="term" value="P:alanyl-tRNA aminoacylation"/>
    <property type="evidence" value="ECO:0007669"/>
    <property type="project" value="InterPro"/>
</dbReference>
<dbReference type="SUPFAM" id="SSF55186">
    <property type="entry name" value="ThrRS/AlaRS common domain"/>
    <property type="match status" value="1"/>
</dbReference>
<dbReference type="GO" id="GO:0046872">
    <property type="term" value="F:metal ion binding"/>
    <property type="evidence" value="ECO:0007669"/>
    <property type="project" value="UniProtKB-KW"/>
</dbReference>
<dbReference type="EMBL" id="JANBTW010000010">
    <property type="protein sequence ID" value="KAJ2679594.1"/>
    <property type="molecule type" value="Genomic_DNA"/>
</dbReference>
<dbReference type="InterPro" id="IPR018165">
    <property type="entry name" value="Ala-tRNA-synth_IIc_core"/>
</dbReference>
<reference evidence="7" key="1">
    <citation type="submission" date="2022-07" db="EMBL/GenBank/DDBJ databases">
        <title>Phylogenomic reconstructions and comparative analyses of Kickxellomycotina fungi.</title>
        <authorList>
            <person name="Reynolds N.K."/>
            <person name="Stajich J.E."/>
            <person name="Barry K."/>
            <person name="Grigoriev I.V."/>
            <person name="Crous P."/>
            <person name="Smith M.E."/>
        </authorList>
    </citation>
    <scope>NUCLEOTIDE SEQUENCE</scope>
    <source>
        <strain evidence="7">NRRL 3115</strain>
    </source>
</reference>
<dbReference type="PROSITE" id="PS50860">
    <property type="entry name" value="AA_TRNA_LIGASE_II_ALA"/>
    <property type="match status" value="1"/>
</dbReference>
<evidence type="ECO:0000313" key="7">
    <source>
        <dbReference type="EMBL" id="KAJ2679594.1"/>
    </source>
</evidence>
<dbReference type="SMART" id="SM00863">
    <property type="entry name" value="tRNA_SAD"/>
    <property type="match status" value="1"/>
</dbReference>
<protein>
    <recommendedName>
        <fullName evidence="6">Alanyl-transfer RNA synthetases family profile domain-containing protein</fullName>
    </recommendedName>
</protein>
<comment type="subcellular location">
    <subcellularLocation>
        <location evidence="2">Cytoplasm</location>
    </subcellularLocation>
</comment>
<dbReference type="PANTHER" id="PTHR43462">
    <property type="entry name" value="ALANYL-TRNA EDITING PROTEIN"/>
    <property type="match status" value="1"/>
</dbReference>
<evidence type="ECO:0000256" key="1">
    <source>
        <dbReference type="ARBA" id="ARBA00001947"/>
    </source>
</evidence>
<evidence type="ECO:0000256" key="3">
    <source>
        <dbReference type="ARBA" id="ARBA00008429"/>
    </source>
</evidence>
<dbReference type="GO" id="GO:0004813">
    <property type="term" value="F:alanine-tRNA ligase activity"/>
    <property type="evidence" value="ECO:0007669"/>
    <property type="project" value="InterPro"/>
</dbReference>
<keyword evidence="5" id="KW-0862">Zinc</keyword>
<dbReference type="AlphaFoldDB" id="A0A9W8G5Q2"/>
<dbReference type="SUPFAM" id="SSF50447">
    <property type="entry name" value="Translation proteins"/>
    <property type="match status" value="1"/>
</dbReference>
<dbReference type="Gene3D" id="3.30.980.10">
    <property type="entry name" value="Threonyl-trna Synthetase, Chain A, domain 2"/>
    <property type="match status" value="1"/>
</dbReference>
<name>A0A9W8G5Q2_9FUNG</name>
<evidence type="ECO:0000313" key="8">
    <source>
        <dbReference type="Proteomes" id="UP001151518"/>
    </source>
</evidence>
<organism evidence="7 8">
    <name type="scientific">Coemansia spiralis</name>
    <dbReference type="NCBI Taxonomy" id="417178"/>
    <lineage>
        <taxon>Eukaryota</taxon>
        <taxon>Fungi</taxon>
        <taxon>Fungi incertae sedis</taxon>
        <taxon>Zoopagomycota</taxon>
        <taxon>Kickxellomycotina</taxon>
        <taxon>Kickxellomycetes</taxon>
        <taxon>Kickxellales</taxon>
        <taxon>Kickxellaceae</taxon>
        <taxon>Coemansia</taxon>
    </lineage>
</organism>
<dbReference type="InterPro" id="IPR012947">
    <property type="entry name" value="tRNA_SAD"/>
</dbReference>
<gene>
    <name evidence="7" type="ORF">GGI25_001284</name>
</gene>
<dbReference type="GO" id="GO:0003676">
    <property type="term" value="F:nucleic acid binding"/>
    <property type="evidence" value="ECO:0007669"/>
    <property type="project" value="InterPro"/>
</dbReference>
<dbReference type="OrthoDB" id="288942at2759"/>
<dbReference type="PANTHER" id="PTHR43462:SF1">
    <property type="entry name" value="ALANYL-TRNA EDITING PROTEIN AARSD1"/>
    <property type="match status" value="1"/>
</dbReference>
<feature type="domain" description="Alanyl-transfer RNA synthetases family profile" evidence="6">
    <location>
        <begin position="1"/>
        <end position="258"/>
    </location>
</feature>
<dbReference type="GO" id="GO:0005737">
    <property type="term" value="C:cytoplasm"/>
    <property type="evidence" value="ECO:0007669"/>
    <property type="project" value="UniProtKB-SubCell"/>
</dbReference>